<dbReference type="Proteomes" id="UP000270296">
    <property type="component" value="Unassembled WGS sequence"/>
</dbReference>
<organism evidence="3">
    <name type="scientific">Soboliphyme baturini</name>
    <dbReference type="NCBI Taxonomy" id="241478"/>
    <lineage>
        <taxon>Eukaryota</taxon>
        <taxon>Metazoa</taxon>
        <taxon>Ecdysozoa</taxon>
        <taxon>Nematoda</taxon>
        <taxon>Enoplea</taxon>
        <taxon>Dorylaimia</taxon>
        <taxon>Dioctophymatida</taxon>
        <taxon>Dioctophymatoidea</taxon>
        <taxon>Soboliphymatidae</taxon>
        <taxon>Soboliphyme</taxon>
    </lineage>
</organism>
<dbReference type="EMBL" id="UZAM01000573">
    <property type="protein sequence ID" value="VDO81846.1"/>
    <property type="molecule type" value="Genomic_DNA"/>
</dbReference>
<proteinExistence type="predicted"/>
<evidence type="ECO:0000313" key="2">
    <source>
        <dbReference type="Proteomes" id="UP000270296"/>
    </source>
</evidence>
<name>A0A183I9I9_9BILA</name>
<keyword evidence="2" id="KW-1185">Reference proteome</keyword>
<gene>
    <name evidence="1" type="ORF">SBAD_LOCUS283</name>
</gene>
<protein>
    <submittedName>
        <fullName evidence="3">DUF5641 domain-containing protein</fullName>
    </submittedName>
</protein>
<accession>A0A183I9I9</accession>
<reference evidence="3" key="1">
    <citation type="submission" date="2016-06" db="UniProtKB">
        <authorList>
            <consortium name="WormBaseParasite"/>
        </authorList>
    </citation>
    <scope>IDENTIFICATION</scope>
</reference>
<evidence type="ECO:0000313" key="1">
    <source>
        <dbReference type="EMBL" id="VDO81846.1"/>
    </source>
</evidence>
<evidence type="ECO:0000313" key="3">
    <source>
        <dbReference type="WBParaSite" id="SBAD_0000030001-mRNA-1"/>
    </source>
</evidence>
<reference evidence="1 2" key="2">
    <citation type="submission" date="2018-11" db="EMBL/GenBank/DDBJ databases">
        <authorList>
            <consortium name="Pathogen Informatics"/>
        </authorList>
    </citation>
    <scope>NUCLEOTIDE SEQUENCE [LARGE SCALE GENOMIC DNA]</scope>
</reference>
<sequence length="177" mass="19390">MLPHRGVEAQETGLVDNGSPRVDIGRVAAFEHQKASVLPPLPTERLQLDAVLVEAGSVCMERHWSTPGENVRWNSAVGIRLICPEGVWGIAACSSPNRKPKDLVREILGVNVEANHVEGVFERVEKLAVKVGKGGGPGSRMFGRRRSPVIDEVVQLSPQLRRSPYVKRQMGLGEMML</sequence>
<dbReference type="WBParaSite" id="SBAD_0000030001-mRNA-1">
    <property type="protein sequence ID" value="SBAD_0000030001-mRNA-1"/>
    <property type="gene ID" value="SBAD_0000030001"/>
</dbReference>
<dbReference type="AlphaFoldDB" id="A0A183I9I9"/>